<reference evidence="1 2" key="1">
    <citation type="submission" date="2022-05" db="EMBL/GenBank/DDBJ databases">
        <authorList>
            <person name="Park J.-S."/>
        </authorList>
    </citation>
    <scope>NUCLEOTIDE SEQUENCE [LARGE SCALE GENOMIC DNA]</scope>
    <source>
        <strain evidence="1 2">2012CJ35-5</strain>
    </source>
</reference>
<dbReference type="EMBL" id="JAMFMA010000001">
    <property type="protein sequence ID" value="MCL6272478.1"/>
    <property type="molecule type" value="Genomic_DNA"/>
</dbReference>
<accession>A0ABT0PM84</accession>
<proteinExistence type="predicted"/>
<dbReference type="NCBIfam" id="NF046062">
    <property type="entry name" value="citrull_CtlX"/>
    <property type="match status" value="1"/>
</dbReference>
<keyword evidence="2" id="KW-1185">Reference proteome</keyword>
<evidence type="ECO:0000313" key="2">
    <source>
        <dbReference type="Proteomes" id="UP001203607"/>
    </source>
</evidence>
<protein>
    <submittedName>
        <fullName evidence="1">Arginine deiminase-related protein</fullName>
    </submittedName>
</protein>
<organism evidence="1 2">
    <name type="scientific">Flagellimonas spongiicola</name>
    <dbReference type="NCBI Taxonomy" id="2942208"/>
    <lineage>
        <taxon>Bacteria</taxon>
        <taxon>Pseudomonadati</taxon>
        <taxon>Bacteroidota</taxon>
        <taxon>Flavobacteriia</taxon>
        <taxon>Flavobacteriales</taxon>
        <taxon>Flavobacteriaceae</taxon>
        <taxon>Flagellimonas</taxon>
    </lineage>
</organism>
<dbReference type="Proteomes" id="UP001203607">
    <property type="component" value="Unassembled WGS sequence"/>
</dbReference>
<name>A0ABT0PM84_9FLAO</name>
<dbReference type="PANTHER" id="PTHR43224:SF1">
    <property type="entry name" value="AMIDINOTRANSFERASE"/>
    <property type="match status" value="1"/>
</dbReference>
<comment type="caution">
    <text evidence="1">The sequence shown here is derived from an EMBL/GenBank/DDBJ whole genome shotgun (WGS) entry which is preliminary data.</text>
</comment>
<sequence length="310" mass="34684">MQITNTILMVRPATFRSNEETAVNNYYQKSDVTLSETALLQKAQEEFDAFVGKLRAQGVEVVVVDAVAADDTPDAHFPNNWISFHANGTVALYPMFAVNRRRERREAILDLLEEKGFDIENVVDYSSAEDENLFLEGTGSILLDRVNKKAYCALSPRADEELFIEFCEDFEYTPVIFTANQTVNGARMAIYHTNVMMALGENFAVICLDSIDDKKERKNVISHLKEDGKEIVAITEEQVTHFAGNMLQVRGANDQAYMVMSSDAYSSLTPTQLQSIEKHGPIIHSDLNWIETCGGGSARCMMAEVFLPKA</sequence>
<dbReference type="PIRSF" id="PIRSF028188">
    <property type="entry name" value="Amdntrnsf_FN0238"/>
    <property type="match status" value="1"/>
</dbReference>
<dbReference type="PANTHER" id="PTHR43224">
    <property type="entry name" value="AMIDINOTRANSFERASE"/>
    <property type="match status" value="1"/>
</dbReference>
<evidence type="ECO:0000313" key="1">
    <source>
        <dbReference type="EMBL" id="MCL6272478.1"/>
    </source>
</evidence>
<dbReference type="SUPFAM" id="SSF55909">
    <property type="entry name" value="Pentein"/>
    <property type="match status" value="1"/>
</dbReference>
<dbReference type="RefSeq" id="WP_249655666.1">
    <property type="nucleotide sequence ID" value="NZ_JAMFMA010000001.1"/>
</dbReference>
<dbReference type="InterPro" id="IPR014541">
    <property type="entry name" value="Amdntrnsf_FN0238"/>
</dbReference>
<gene>
    <name evidence="1" type="ORF">M3P19_00575</name>
</gene>
<dbReference type="Pfam" id="PF19420">
    <property type="entry name" value="DDAH_eukar"/>
    <property type="match status" value="1"/>
</dbReference>
<dbReference type="Gene3D" id="3.75.10.10">
    <property type="entry name" value="L-arginine/glycine Amidinotransferase, Chain A"/>
    <property type="match status" value="1"/>
</dbReference>